<dbReference type="EMBL" id="JAIZAY010000006">
    <property type="protein sequence ID" value="KAJ8040002.1"/>
    <property type="molecule type" value="Genomic_DNA"/>
</dbReference>
<protein>
    <submittedName>
        <fullName evidence="1">Uncharacterized protein</fullName>
    </submittedName>
</protein>
<comment type="caution">
    <text evidence="1">The sequence shown here is derived from an EMBL/GenBank/DDBJ whole genome shotgun (WGS) entry which is preliminary data.</text>
</comment>
<name>A0A9Q1H8S1_HOLLE</name>
<dbReference type="Proteomes" id="UP001152320">
    <property type="component" value="Chromosome 6"/>
</dbReference>
<evidence type="ECO:0000313" key="1">
    <source>
        <dbReference type="EMBL" id="KAJ8040002.1"/>
    </source>
</evidence>
<organism evidence="1 2">
    <name type="scientific">Holothuria leucospilota</name>
    <name type="common">Black long sea cucumber</name>
    <name type="synonym">Mertensiothuria leucospilota</name>
    <dbReference type="NCBI Taxonomy" id="206669"/>
    <lineage>
        <taxon>Eukaryota</taxon>
        <taxon>Metazoa</taxon>
        <taxon>Echinodermata</taxon>
        <taxon>Eleutherozoa</taxon>
        <taxon>Echinozoa</taxon>
        <taxon>Holothuroidea</taxon>
        <taxon>Aspidochirotacea</taxon>
        <taxon>Aspidochirotida</taxon>
        <taxon>Holothuriidae</taxon>
        <taxon>Holothuria</taxon>
    </lineage>
</organism>
<reference evidence="1" key="1">
    <citation type="submission" date="2021-10" db="EMBL/GenBank/DDBJ databases">
        <title>Tropical sea cucumber genome reveals ecological adaptation and Cuvierian tubules defense mechanism.</title>
        <authorList>
            <person name="Chen T."/>
        </authorList>
    </citation>
    <scope>NUCLEOTIDE SEQUENCE</scope>
    <source>
        <strain evidence="1">Nanhai2018</strain>
        <tissue evidence="1">Muscle</tissue>
    </source>
</reference>
<proteinExistence type="predicted"/>
<dbReference type="AlphaFoldDB" id="A0A9Q1H8S1"/>
<sequence>MHKIDMCHSKNLWRKADTDVLFSQNITPNLPVFSRQEICNLFLKDVCVISCQCSLINRSQVTPAFPLLPFILPHFLHHAAIPTRLLHC</sequence>
<accession>A0A9Q1H8S1</accession>
<evidence type="ECO:0000313" key="2">
    <source>
        <dbReference type="Proteomes" id="UP001152320"/>
    </source>
</evidence>
<keyword evidence="2" id="KW-1185">Reference proteome</keyword>
<gene>
    <name evidence="1" type="ORF">HOLleu_14183</name>
</gene>